<feature type="transmembrane region" description="Helical" evidence="1">
    <location>
        <begin position="21"/>
        <end position="43"/>
    </location>
</feature>
<geneLocation type="mitochondrion" evidence="2"/>
<keyword evidence="2" id="KW-0496">Mitochondrion</keyword>
<organism evidence="2">
    <name type="scientific">Utricularia reniformis</name>
    <dbReference type="NCBI Taxonomy" id="192314"/>
    <lineage>
        <taxon>Eukaryota</taxon>
        <taxon>Viridiplantae</taxon>
        <taxon>Streptophyta</taxon>
        <taxon>Embryophyta</taxon>
        <taxon>Tracheophyta</taxon>
        <taxon>Spermatophyta</taxon>
        <taxon>Magnoliopsida</taxon>
        <taxon>eudicotyledons</taxon>
        <taxon>Gunneridae</taxon>
        <taxon>Pentapetalae</taxon>
        <taxon>asterids</taxon>
        <taxon>lamiids</taxon>
        <taxon>Lamiales</taxon>
        <taxon>Lentibulariaceae</taxon>
        <taxon>Utricularia</taxon>
    </lineage>
</organism>
<name>A0A1Y0B300_9LAMI</name>
<gene>
    <name evidence="2" type="ORF">AEK19_MT1631</name>
</gene>
<keyword evidence="1" id="KW-0472">Membrane</keyword>
<keyword evidence="1" id="KW-1133">Transmembrane helix</keyword>
<dbReference type="AlphaFoldDB" id="A0A1Y0B300"/>
<evidence type="ECO:0000256" key="1">
    <source>
        <dbReference type="SAM" id="Phobius"/>
    </source>
</evidence>
<sequence>MTSPGVPSPTNVSYRPMTAQAIPWVGSVAVSITFAFNIFLFLITRKNGLNSV</sequence>
<evidence type="ECO:0000313" key="2">
    <source>
        <dbReference type="EMBL" id="ART31815.1"/>
    </source>
</evidence>
<proteinExistence type="predicted"/>
<accession>A0A1Y0B300</accession>
<dbReference type="EMBL" id="KY774314">
    <property type="protein sequence ID" value="ART31815.1"/>
    <property type="molecule type" value="Genomic_DNA"/>
</dbReference>
<reference evidence="2" key="1">
    <citation type="submission" date="2017-03" db="EMBL/GenBank/DDBJ databases">
        <title>The mitochondrial genome of the carnivorous plant Utricularia reniformis (Lentibulariaceae): structure, comparative analysis and evolutionary landmarks.</title>
        <authorList>
            <person name="Silva S.R."/>
            <person name="Alvarenga D.O."/>
            <person name="Michael T.P."/>
            <person name="Miranda V.F.O."/>
            <person name="Varani A.M."/>
        </authorList>
    </citation>
    <scope>NUCLEOTIDE SEQUENCE</scope>
</reference>
<keyword evidence="1" id="KW-0812">Transmembrane</keyword>
<protein>
    <submittedName>
        <fullName evidence="2">Uncharacterized protein</fullName>
    </submittedName>
</protein>